<dbReference type="Proteomes" id="UP000006502">
    <property type="component" value="Chromosome"/>
</dbReference>
<proteinExistence type="predicted"/>
<reference evidence="3" key="2">
    <citation type="submission" date="2012-07" db="EMBL/GenBank/DDBJ databases">
        <title>Complete genome sequence of 'Candidatus Mycoplasma haemolamae'.</title>
        <authorList>
            <person name="Guimaraes A.M.S."/>
            <person name="Toth B."/>
            <person name="Santos A.P."/>
            <person name="Nascimento N.C."/>
            <person name="Sojka J.E."/>
            <person name="Messick J.B."/>
        </authorList>
    </citation>
    <scope>NUCLEOTIDE SEQUENCE [LARGE SCALE GENOMIC DNA]</scope>
    <source>
        <strain evidence="3">Purdue</strain>
    </source>
</reference>
<dbReference type="STRING" id="1212765.MHLP_01785"/>
<evidence type="ECO:0000256" key="1">
    <source>
        <dbReference type="SAM" id="MobiDB-lite"/>
    </source>
</evidence>
<sequence>MSTELIPLAAHNLLILNKSDNSGRRGEEIDVRNDSEGPEIHSTVEAAPVLVRTVKALESSGPVLQHEDLGYSSVPNTAPKKSVKPQLPRGTKEEPHIICVSGEAREALDWGTLQSKGLRGNHNKRRPSCVKKDAPQYKLLLKKPVCTQDQMSATILERGEQLSEHLFDSAEVKCRYWDSFTRSNDTKVVFAGELKPREFPY</sequence>
<evidence type="ECO:0000313" key="3">
    <source>
        <dbReference type="Proteomes" id="UP000006502"/>
    </source>
</evidence>
<gene>
    <name evidence="2" type="ordered locus">MHLP_01785</name>
</gene>
<feature type="compositionally biased region" description="Basic and acidic residues" evidence="1">
    <location>
        <begin position="21"/>
        <end position="39"/>
    </location>
</feature>
<dbReference type="AlphaFoldDB" id="I7C626"/>
<dbReference type="EMBL" id="CP003731">
    <property type="protein sequence ID" value="AFO51937.1"/>
    <property type="molecule type" value="Genomic_DNA"/>
</dbReference>
<reference evidence="2 3" key="1">
    <citation type="journal article" date="2012" name="J. Bacteriol.">
        <title>Genome Sequence of "Candidatus Mycoplasma haemolamae" Strain Purdue, a Red Blood Cell Pathogen of Alpacas (Vicugna pacos) and Llamas (Lama glama).</title>
        <authorList>
            <person name="Guimaraes A.M."/>
            <person name="Toth B."/>
            <person name="Santos A.P."/>
            <person name="do Nascimento N.C."/>
            <person name="Kritchevsky J.E."/>
            <person name="Messick J.B."/>
        </authorList>
    </citation>
    <scope>NUCLEOTIDE SEQUENCE [LARGE SCALE GENOMIC DNA]</scope>
    <source>
        <strain evidence="2 3">Purdue</strain>
    </source>
</reference>
<accession>I7C626</accession>
<dbReference type="HOGENOM" id="CLU_1359145_0_0_14"/>
<protein>
    <submittedName>
        <fullName evidence="2">Uncharacterized protein</fullName>
    </submittedName>
</protein>
<name>I7C626_MYCHA</name>
<dbReference type="PATRIC" id="fig|1212765.3.peg.398"/>
<keyword evidence="3" id="KW-1185">Reference proteome</keyword>
<feature type="region of interest" description="Disordered" evidence="1">
    <location>
        <begin position="66"/>
        <end position="92"/>
    </location>
</feature>
<feature type="region of interest" description="Disordered" evidence="1">
    <location>
        <begin position="20"/>
        <end position="40"/>
    </location>
</feature>
<evidence type="ECO:0000313" key="2">
    <source>
        <dbReference type="EMBL" id="AFO51937.1"/>
    </source>
</evidence>
<organism evidence="2 3">
    <name type="scientific">Mycoplasma haematolamae (strain Purdue)</name>
    <dbReference type="NCBI Taxonomy" id="1212765"/>
    <lineage>
        <taxon>Bacteria</taxon>
        <taxon>Bacillati</taxon>
        <taxon>Mycoplasmatota</taxon>
        <taxon>Mollicutes</taxon>
        <taxon>Mycoplasmataceae</taxon>
        <taxon>Mycoplasma</taxon>
    </lineage>
</organism>
<dbReference type="KEGG" id="mhl:MHLP_01785"/>